<dbReference type="EMBL" id="PKPP01003231">
    <property type="protein sequence ID" value="PWA70475.1"/>
    <property type="molecule type" value="Genomic_DNA"/>
</dbReference>
<dbReference type="InterPro" id="IPR043502">
    <property type="entry name" value="DNA/RNA_pol_sf"/>
</dbReference>
<dbReference type="STRING" id="35608.A0A2U1NAD8"/>
<proteinExistence type="predicted"/>
<reference evidence="1 2" key="1">
    <citation type="journal article" date="2018" name="Mol. Plant">
        <title>The genome of Artemisia annua provides insight into the evolution of Asteraceae family and artemisinin biosynthesis.</title>
        <authorList>
            <person name="Shen Q."/>
            <person name="Zhang L."/>
            <person name="Liao Z."/>
            <person name="Wang S."/>
            <person name="Yan T."/>
            <person name="Shi P."/>
            <person name="Liu M."/>
            <person name="Fu X."/>
            <person name="Pan Q."/>
            <person name="Wang Y."/>
            <person name="Lv Z."/>
            <person name="Lu X."/>
            <person name="Zhang F."/>
            <person name="Jiang W."/>
            <person name="Ma Y."/>
            <person name="Chen M."/>
            <person name="Hao X."/>
            <person name="Li L."/>
            <person name="Tang Y."/>
            <person name="Lv G."/>
            <person name="Zhou Y."/>
            <person name="Sun X."/>
            <person name="Brodelius P.E."/>
            <person name="Rose J.K.C."/>
            <person name="Tang K."/>
        </authorList>
    </citation>
    <scope>NUCLEOTIDE SEQUENCE [LARGE SCALE GENOMIC DNA]</scope>
    <source>
        <strain evidence="2">cv. Huhao1</strain>
        <tissue evidence="1">Leaf</tissue>
    </source>
</reference>
<protein>
    <recommendedName>
        <fullName evidence="3">Reverse transcriptase domain-containing protein</fullName>
    </recommendedName>
</protein>
<dbReference type="OrthoDB" id="1934635at2759"/>
<dbReference type="PANTHER" id="PTHR35046:SF9">
    <property type="entry name" value="RNA-DIRECTED DNA POLYMERASE"/>
    <property type="match status" value="1"/>
</dbReference>
<evidence type="ECO:0000313" key="1">
    <source>
        <dbReference type="EMBL" id="PWA70475.1"/>
    </source>
</evidence>
<sequence>MGKYKDTVLFDIVDMDACHVLLGRPWQFDLGVIHKGKENIYTFSKDGKKFTLCPFSSEDRPKATKEKENTILLCSREAFLAEIRHAQTIFAVVVKGDDKVMEKVPPKLHDLLSEFKNIMPEELPDGLPPLRDIQHQIDFVPGASLPNLPHYHMSPTEHNILQGMVEELLKKGVIQESKSPCAVPALLVPKKDKTWRMCIDSRTSLPLSYFKISH</sequence>
<dbReference type="AlphaFoldDB" id="A0A2U1NAD8"/>
<dbReference type="Gene3D" id="3.10.10.10">
    <property type="entry name" value="HIV Type 1 Reverse Transcriptase, subunit A, domain 1"/>
    <property type="match status" value="1"/>
</dbReference>
<name>A0A2U1NAD8_ARTAN</name>
<dbReference type="Proteomes" id="UP000245207">
    <property type="component" value="Unassembled WGS sequence"/>
</dbReference>
<evidence type="ECO:0000313" key="2">
    <source>
        <dbReference type="Proteomes" id="UP000245207"/>
    </source>
</evidence>
<accession>A0A2U1NAD8</accession>
<organism evidence="1 2">
    <name type="scientific">Artemisia annua</name>
    <name type="common">Sweet wormwood</name>
    <dbReference type="NCBI Taxonomy" id="35608"/>
    <lineage>
        <taxon>Eukaryota</taxon>
        <taxon>Viridiplantae</taxon>
        <taxon>Streptophyta</taxon>
        <taxon>Embryophyta</taxon>
        <taxon>Tracheophyta</taxon>
        <taxon>Spermatophyta</taxon>
        <taxon>Magnoliopsida</taxon>
        <taxon>eudicotyledons</taxon>
        <taxon>Gunneridae</taxon>
        <taxon>Pentapetalae</taxon>
        <taxon>asterids</taxon>
        <taxon>campanulids</taxon>
        <taxon>Asterales</taxon>
        <taxon>Asteraceae</taxon>
        <taxon>Asteroideae</taxon>
        <taxon>Anthemideae</taxon>
        <taxon>Artemisiinae</taxon>
        <taxon>Artemisia</taxon>
    </lineage>
</organism>
<gene>
    <name evidence="1" type="ORF">CTI12_AA288420</name>
</gene>
<evidence type="ECO:0008006" key="3">
    <source>
        <dbReference type="Google" id="ProtNLM"/>
    </source>
</evidence>
<dbReference type="SUPFAM" id="SSF56672">
    <property type="entry name" value="DNA/RNA polymerases"/>
    <property type="match status" value="1"/>
</dbReference>
<keyword evidence="2" id="KW-1185">Reference proteome</keyword>
<dbReference type="PANTHER" id="PTHR35046">
    <property type="entry name" value="ZINC KNUCKLE (CCHC-TYPE) FAMILY PROTEIN"/>
    <property type="match status" value="1"/>
</dbReference>
<comment type="caution">
    <text evidence="1">The sequence shown here is derived from an EMBL/GenBank/DDBJ whole genome shotgun (WGS) entry which is preliminary data.</text>
</comment>